<evidence type="ECO:0000313" key="5">
    <source>
        <dbReference type="Proteomes" id="UP000184356"/>
    </source>
</evidence>
<comment type="similarity">
    <text evidence="1">Belongs to the ustYa family.</text>
</comment>
<proteinExistence type="inferred from homology"/>
<keyword evidence="3" id="KW-1133">Transmembrane helix</keyword>
<evidence type="ECO:0000256" key="2">
    <source>
        <dbReference type="SAM" id="MobiDB-lite"/>
    </source>
</evidence>
<protein>
    <recommendedName>
        <fullName evidence="6">Tat pathway signal sequence</fullName>
    </recommendedName>
</protein>
<dbReference type="AlphaFoldDB" id="A0A1L9T2P3"/>
<keyword evidence="5" id="KW-1185">Reference proteome</keyword>
<keyword evidence="3" id="KW-0472">Membrane</keyword>
<feature type="transmembrane region" description="Helical" evidence="3">
    <location>
        <begin position="43"/>
        <end position="66"/>
    </location>
</feature>
<keyword evidence="3" id="KW-0812">Transmembrane</keyword>
<gene>
    <name evidence="4" type="ORF">ASPSYDRAFT_94191</name>
</gene>
<accession>A0A1L9T2P3</accession>
<evidence type="ECO:0000313" key="4">
    <source>
        <dbReference type="EMBL" id="OJJ53688.1"/>
    </source>
</evidence>
<dbReference type="GeneID" id="63769016"/>
<evidence type="ECO:0000256" key="1">
    <source>
        <dbReference type="ARBA" id="ARBA00035112"/>
    </source>
</evidence>
<dbReference type="PANTHER" id="PTHR33365:SF13">
    <property type="entry name" value="TAT PATHWAY SIGNAL SEQUENCE"/>
    <property type="match status" value="1"/>
</dbReference>
<evidence type="ECO:0008006" key="6">
    <source>
        <dbReference type="Google" id="ProtNLM"/>
    </source>
</evidence>
<dbReference type="GO" id="GO:0043386">
    <property type="term" value="P:mycotoxin biosynthetic process"/>
    <property type="evidence" value="ECO:0007669"/>
    <property type="project" value="InterPro"/>
</dbReference>
<feature type="region of interest" description="Disordered" evidence="2">
    <location>
        <begin position="1"/>
        <end position="22"/>
    </location>
</feature>
<evidence type="ECO:0000256" key="3">
    <source>
        <dbReference type="SAM" id="Phobius"/>
    </source>
</evidence>
<dbReference type="PANTHER" id="PTHR33365">
    <property type="entry name" value="YALI0B05434P"/>
    <property type="match status" value="1"/>
</dbReference>
<organism evidence="4 5">
    <name type="scientific">Aspergillus sydowii CBS 593.65</name>
    <dbReference type="NCBI Taxonomy" id="1036612"/>
    <lineage>
        <taxon>Eukaryota</taxon>
        <taxon>Fungi</taxon>
        <taxon>Dikarya</taxon>
        <taxon>Ascomycota</taxon>
        <taxon>Pezizomycotina</taxon>
        <taxon>Eurotiomycetes</taxon>
        <taxon>Eurotiomycetidae</taxon>
        <taxon>Eurotiales</taxon>
        <taxon>Aspergillaceae</taxon>
        <taxon>Aspergillus</taxon>
        <taxon>Aspergillus subgen. Nidulantes</taxon>
    </lineage>
</organism>
<dbReference type="RefSeq" id="XP_040697494.1">
    <property type="nucleotide sequence ID" value="XM_040852943.1"/>
</dbReference>
<dbReference type="OrthoDB" id="3687641at2759"/>
<dbReference type="EMBL" id="KV878596">
    <property type="protein sequence ID" value="OJJ53688.1"/>
    <property type="molecule type" value="Genomic_DNA"/>
</dbReference>
<dbReference type="Proteomes" id="UP000184356">
    <property type="component" value="Unassembled WGS sequence"/>
</dbReference>
<dbReference type="InterPro" id="IPR021765">
    <property type="entry name" value="UstYa-like"/>
</dbReference>
<dbReference type="VEuPathDB" id="FungiDB:ASPSYDRAFT_94191"/>
<reference evidence="5" key="1">
    <citation type="journal article" date="2017" name="Genome Biol.">
        <title>Comparative genomics reveals high biological diversity and specific adaptations in the industrially and medically important fungal genus Aspergillus.</title>
        <authorList>
            <person name="de Vries R.P."/>
            <person name="Riley R."/>
            <person name="Wiebenga A."/>
            <person name="Aguilar-Osorio G."/>
            <person name="Amillis S."/>
            <person name="Uchima C.A."/>
            <person name="Anderluh G."/>
            <person name="Asadollahi M."/>
            <person name="Askin M."/>
            <person name="Barry K."/>
            <person name="Battaglia E."/>
            <person name="Bayram O."/>
            <person name="Benocci T."/>
            <person name="Braus-Stromeyer S.A."/>
            <person name="Caldana C."/>
            <person name="Canovas D."/>
            <person name="Cerqueira G.C."/>
            <person name="Chen F."/>
            <person name="Chen W."/>
            <person name="Choi C."/>
            <person name="Clum A."/>
            <person name="Dos Santos R.A."/>
            <person name="Damasio A.R."/>
            <person name="Diallinas G."/>
            <person name="Emri T."/>
            <person name="Fekete E."/>
            <person name="Flipphi M."/>
            <person name="Freyberg S."/>
            <person name="Gallo A."/>
            <person name="Gournas C."/>
            <person name="Habgood R."/>
            <person name="Hainaut M."/>
            <person name="Harispe M.L."/>
            <person name="Henrissat B."/>
            <person name="Hilden K.S."/>
            <person name="Hope R."/>
            <person name="Hossain A."/>
            <person name="Karabika E."/>
            <person name="Karaffa L."/>
            <person name="Karanyi Z."/>
            <person name="Krasevec N."/>
            <person name="Kuo A."/>
            <person name="Kusch H."/>
            <person name="LaButti K."/>
            <person name="Lagendijk E.L."/>
            <person name="Lapidus A."/>
            <person name="Levasseur A."/>
            <person name="Lindquist E."/>
            <person name="Lipzen A."/>
            <person name="Logrieco A.F."/>
            <person name="MacCabe A."/>
            <person name="Maekelae M.R."/>
            <person name="Malavazi I."/>
            <person name="Melin P."/>
            <person name="Meyer V."/>
            <person name="Mielnichuk N."/>
            <person name="Miskei M."/>
            <person name="Molnar A.P."/>
            <person name="Mule G."/>
            <person name="Ngan C.Y."/>
            <person name="Orejas M."/>
            <person name="Orosz E."/>
            <person name="Ouedraogo J.P."/>
            <person name="Overkamp K.M."/>
            <person name="Park H.-S."/>
            <person name="Perrone G."/>
            <person name="Piumi F."/>
            <person name="Punt P.J."/>
            <person name="Ram A.F."/>
            <person name="Ramon A."/>
            <person name="Rauscher S."/>
            <person name="Record E."/>
            <person name="Riano-Pachon D.M."/>
            <person name="Robert V."/>
            <person name="Roehrig J."/>
            <person name="Ruller R."/>
            <person name="Salamov A."/>
            <person name="Salih N.S."/>
            <person name="Samson R.A."/>
            <person name="Sandor E."/>
            <person name="Sanguinetti M."/>
            <person name="Schuetze T."/>
            <person name="Sepcic K."/>
            <person name="Shelest E."/>
            <person name="Sherlock G."/>
            <person name="Sophianopoulou V."/>
            <person name="Squina F.M."/>
            <person name="Sun H."/>
            <person name="Susca A."/>
            <person name="Todd R.B."/>
            <person name="Tsang A."/>
            <person name="Unkles S.E."/>
            <person name="van de Wiele N."/>
            <person name="van Rossen-Uffink D."/>
            <person name="Oliveira J.V."/>
            <person name="Vesth T.C."/>
            <person name="Visser J."/>
            <person name="Yu J.-H."/>
            <person name="Zhou M."/>
            <person name="Andersen M.R."/>
            <person name="Archer D.B."/>
            <person name="Baker S.E."/>
            <person name="Benoit I."/>
            <person name="Brakhage A.A."/>
            <person name="Braus G.H."/>
            <person name="Fischer R."/>
            <person name="Frisvad J.C."/>
            <person name="Goldman G.H."/>
            <person name="Houbraken J."/>
            <person name="Oakley B."/>
            <person name="Pocsi I."/>
            <person name="Scazzocchio C."/>
            <person name="Seiboth B."/>
            <person name="vanKuyk P.A."/>
            <person name="Wortman J."/>
            <person name="Dyer P.S."/>
            <person name="Grigoriev I.V."/>
        </authorList>
    </citation>
    <scope>NUCLEOTIDE SEQUENCE [LARGE SCALE GENOMIC DNA]</scope>
    <source>
        <strain evidence="5">CBS 593.65</strain>
    </source>
</reference>
<sequence length="279" mass="32456">MSAKYALLPPRESQDESISDVEKSSHRSRYRFSLDKMNSRPRLWLNLWAMSNTVFSIFLVIAAFSLSNDAKSLIDRPLPPSSPLREDGAERFVNTRYQPNKIFQSPPSDEVDAAWNDWLRDHDHMIRVSGEKVKEFGLPESVELYKNPGSYAYGLGVYHQMHCLSRLRKSFYPDRYYPNVSQHKIQHHINHCLDVLRQAILCHGDVSMVYWWNQNYTYIDDTGTRQYTDEYMQRTPEERATGSFVTWDSVVQCRDIDAINAWAARNAVDDDDYGGQVVD</sequence>
<dbReference type="Pfam" id="PF11807">
    <property type="entry name" value="UstYa"/>
    <property type="match status" value="1"/>
</dbReference>
<name>A0A1L9T2P3_9EURO</name>